<feature type="region of interest" description="Disordered" evidence="1">
    <location>
        <begin position="213"/>
        <end position="249"/>
    </location>
</feature>
<organism evidence="3 4">
    <name type="scientific">Haloactinospora alba</name>
    <dbReference type="NCBI Taxonomy" id="405555"/>
    <lineage>
        <taxon>Bacteria</taxon>
        <taxon>Bacillati</taxon>
        <taxon>Actinomycetota</taxon>
        <taxon>Actinomycetes</taxon>
        <taxon>Streptosporangiales</taxon>
        <taxon>Nocardiopsidaceae</taxon>
        <taxon>Haloactinospora</taxon>
    </lineage>
</organism>
<dbReference type="Proteomes" id="UP000317422">
    <property type="component" value="Unassembled WGS sequence"/>
</dbReference>
<dbReference type="InterPro" id="IPR052907">
    <property type="entry name" value="Beta-lactamase/esterase"/>
</dbReference>
<dbReference type="PANTHER" id="PTHR43319:SF3">
    <property type="entry name" value="BETA-LACTAMASE-RELATED DOMAIN-CONTAINING PROTEIN"/>
    <property type="match status" value="1"/>
</dbReference>
<name>A0A543NKS9_9ACTN</name>
<proteinExistence type="predicted"/>
<dbReference type="SUPFAM" id="SSF56601">
    <property type="entry name" value="beta-lactamase/transpeptidase-like"/>
    <property type="match status" value="1"/>
</dbReference>
<evidence type="ECO:0000256" key="1">
    <source>
        <dbReference type="SAM" id="MobiDB-lite"/>
    </source>
</evidence>
<evidence type="ECO:0000259" key="2">
    <source>
        <dbReference type="Pfam" id="PF00144"/>
    </source>
</evidence>
<dbReference type="RefSeq" id="WP_246062254.1">
    <property type="nucleotide sequence ID" value="NZ_VFQC01000001.1"/>
</dbReference>
<dbReference type="AlphaFoldDB" id="A0A543NKS9"/>
<keyword evidence="4" id="KW-1185">Reference proteome</keyword>
<comment type="caution">
    <text evidence="3">The sequence shown here is derived from an EMBL/GenBank/DDBJ whole genome shotgun (WGS) entry which is preliminary data.</text>
</comment>
<sequence length="412" mass="43299">MVENTEVHGTHAPGFGRVRDVFAKNFARGLETGAALSVYVGDELVADLWGGVADHRTGRAWTRDTPCFAFSCTKAMTAAAALRVAEHRGYDLTAPVSSWWPEFGARGKERVTGEHLLSHQSGLPAFARDVSVAQAADPKAMADLLADQAPEWEPGTGHGYHTYTFGWLAGEMVRRMDGRTVGRYVSEEIADPLGLDLWVGAPDTVVERTARLTSGSGASGSEQQAPSSGTGAATHGKPPEESGSAAARLAEAAGDPLSALSRSMRSPDVNGVTGRFNNRDVLAAGWPAAGLVTTAHGLAGFYRNLLAGRILEPDTLRNAITPRVNGPDNVLCMDSSFGLGFMRPSLVFAVPRAAQGGAFGHTGFGGSIGLADIERGISLGYVMNRTGAEMSGGLRAMRLVKAVYDSVGKSED</sequence>
<feature type="domain" description="Beta-lactamase-related" evidence="2">
    <location>
        <begin position="22"/>
        <end position="399"/>
    </location>
</feature>
<evidence type="ECO:0000313" key="3">
    <source>
        <dbReference type="EMBL" id="TQN32458.1"/>
    </source>
</evidence>
<protein>
    <submittedName>
        <fullName evidence="3">CubicO group peptidase (Beta-lactamase class C family)</fullName>
    </submittedName>
</protein>
<feature type="compositionally biased region" description="Low complexity" evidence="1">
    <location>
        <begin position="214"/>
        <end position="229"/>
    </location>
</feature>
<reference evidence="3 4" key="1">
    <citation type="submission" date="2019-06" db="EMBL/GenBank/DDBJ databases">
        <title>Sequencing the genomes of 1000 actinobacteria strains.</title>
        <authorList>
            <person name="Klenk H.-P."/>
        </authorList>
    </citation>
    <scope>NUCLEOTIDE SEQUENCE [LARGE SCALE GENOMIC DNA]</scope>
    <source>
        <strain evidence="3 4">DSM 45015</strain>
    </source>
</reference>
<dbReference type="Gene3D" id="3.40.710.10">
    <property type="entry name" value="DD-peptidase/beta-lactamase superfamily"/>
    <property type="match status" value="1"/>
</dbReference>
<accession>A0A543NKS9</accession>
<gene>
    <name evidence="3" type="ORF">FHX37_2418</name>
</gene>
<dbReference type="InterPro" id="IPR001466">
    <property type="entry name" value="Beta-lactam-related"/>
</dbReference>
<evidence type="ECO:0000313" key="4">
    <source>
        <dbReference type="Proteomes" id="UP000317422"/>
    </source>
</evidence>
<dbReference type="PANTHER" id="PTHR43319">
    <property type="entry name" value="BETA-LACTAMASE-RELATED"/>
    <property type="match status" value="1"/>
</dbReference>
<dbReference type="Pfam" id="PF00144">
    <property type="entry name" value="Beta-lactamase"/>
    <property type="match status" value="1"/>
</dbReference>
<dbReference type="EMBL" id="VFQC01000001">
    <property type="protein sequence ID" value="TQN32458.1"/>
    <property type="molecule type" value="Genomic_DNA"/>
</dbReference>
<dbReference type="InterPro" id="IPR012338">
    <property type="entry name" value="Beta-lactam/transpept-like"/>
</dbReference>